<dbReference type="Proteomes" id="UP000198882">
    <property type="component" value="Unassembled WGS sequence"/>
</dbReference>
<evidence type="ECO:0000259" key="1">
    <source>
        <dbReference type="Pfam" id="PF18545"/>
    </source>
</evidence>
<reference evidence="3" key="1">
    <citation type="submission" date="2016-10" db="EMBL/GenBank/DDBJ databases">
        <authorList>
            <person name="Varghese N."/>
            <person name="Submissions S."/>
        </authorList>
    </citation>
    <scope>NUCLEOTIDE SEQUENCE [LARGE SCALE GENOMIC DNA]</scope>
    <source>
        <strain evidence="3">B4,CECT 8067,JCM 17497</strain>
    </source>
</reference>
<dbReference type="AlphaFoldDB" id="A0A1G8UGD3"/>
<evidence type="ECO:0000313" key="2">
    <source>
        <dbReference type="EMBL" id="SDJ52050.1"/>
    </source>
</evidence>
<protein>
    <recommendedName>
        <fullName evidence="1">Halobacterial output domain-containing protein</fullName>
    </recommendedName>
</protein>
<dbReference type="Pfam" id="PF18545">
    <property type="entry name" value="HalOD1"/>
    <property type="match status" value="1"/>
</dbReference>
<feature type="domain" description="Halobacterial output" evidence="1">
    <location>
        <begin position="40"/>
        <end position="106"/>
    </location>
</feature>
<proteinExistence type="predicted"/>
<dbReference type="EMBL" id="FNFE01000001">
    <property type="protein sequence ID" value="SDJ52050.1"/>
    <property type="molecule type" value="Genomic_DNA"/>
</dbReference>
<evidence type="ECO:0000313" key="3">
    <source>
        <dbReference type="Proteomes" id="UP000198882"/>
    </source>
</evidence>
<accession>A0A1G8UGD3</accession>
<keyword evidence="3" id="KW-1185">Reference proteome</keyword>
<organism evidence="2 3">
    <name type="scientific">Natronorubrum texcoconense</name>
    <dbReference type="NCBI Taxonomy" id="1095776"/>
    <lineage>
        <taxon>Archaea</taxon>
        <taxon>Methanobacteriati</taxon>
        <taxon>Methanobacteriota</taxon>
        <taxon>Stenosarchaea group</taxon>
        <taxon>Halobacteria</taxon>
        <taxon>Halobacteriales</taxon>
        <taxon>Natrialbaceae</taxon>
        <taxon>Natronorubrum</taxon>
    </lineage>
</organism>
<name>A0A1G8UGD3_9EURY</name>
<dbReference type="STRING" id="1095776.SAMN04515672_0849"/>
<sequence length="113" mass="12556">MLPPVVLLHCSPYSLRLLMTEWIDPPDDDVVARLELDTTQEAPEIRLVEIVADLESVPETELDPIYNSIDDVVDSLLSSPPSSTANAELEFTYEGYRIHVKQGGTAVFRDATV</sequence>
<gene>
    <name evidence="2" type="ORF">SAMN04515672_0849</name>
</gene>
<dbReference type="InterPro" id="IPR040624">
    <property type="entry name" value="HalOD1"/>
</dbReference>